<dbReference type="EMBL" id="LLXJ01005009">
    <property type="protein sequence ID" value="PKB95208.1"/>
    <property type="molecule type" value="Genomic_DNA"/>
</dbReference>
<protein>
    <submittedName>
        <fullName evidence="1">Uncharacterized protein</fullName>
    </submittedName>
</protein>
<reference evidence="1 4" key="2">
    <citation type="submission" date="2017-09" db="EMBL/GenBank/DDBJ databases">
        <title>Extensive intraspecific genome diversity in a model arbuscular mycorrhizal fungus.</title>
        <authorList>
            <person name="Chen E.C."/>
            <person name="Morin E."/>
            <person name="Beaudet D."/>
            <person name="Noel J."/>
            <person name="Ndikumana S."/>
            <person name="Charron P."/>
            <person name="St-Onge C."/>
            <person name="Giorgi J."/>
            <person name="Grigoriev I.V."/>
            <person name="Roux C."/>
            <person name="Martin F.M."/>
            <person name="Corradi N."/>
        </authorList>
    </citation>
    <scope>NUCLEOTIDE SEQUENCE [LARGE SCALE GENOMIC DNA]</scope>
    <source>
        <strain evidence="1 4">A5</strain>
    </source>
</reference>
<dbReference type="AlphaFoldDB" id="A0A2N0NKV6"/>
<reference evidence="1 4" key="1">
    <citation type="submission" date="2016-04" db="EMBL/GenBank/DDBJ databases">
        <title>Genome analyses suggest a sexual origin of heterokaryosis in a supposedly ancient asexual fungus.</title>
        <authorList>
            <person name="Ropars J."/>
            <person name="Sedzielewska K."/>
            <person name="Noel J."/>
            <person name="Charron P."/>
            <person name="Farinelli L."/>
            <person name="Marton T."/>
            <person name="Kruger M."/>
            <person name="Pelin A."/>
            <person name="Brachmann A."/>
            <person name="Corradi N."/>
        </authorList>
    </citation>
    <scope>NUCLEOTIDE SEQUENCE [LARGE SCALE GENOMIC DNA]</scope>
    <source>
        <strain evidence="1 4">A5</strain>
    </source>
</reference>
<evidence type="ECO:0000313" key="4">
    <source>
        <dbReference type="Proteomes" id="UP000232722"/>
    </source>
</evidence>
<sequence>MNQENPAFNLILTPSNYEKILFSFPSFREECLQLYRLYKIQQRFFNPEDIPHKKKTSLYQVSQHHLELWIEDSFIDNFDQPAFKSLAFTWSRAKHDNIPFMAVLREFLCM</sequence>
<dbReference type="Proteomes" id="UP000232688">
    <property type="component" value="Unassembled WGS sequence"/>
</dbReference>
<organism evidence="1 4">
    <name type="scientific">Rhizophagus irregularis</name>
    <dbReference type="NCBI Taxonomy" id="588596"/>
    <lineage>
        <taxon>Eukaryota</taxon>
        <taxon>Fungi</taxon>
        <taxon>Fungi incertae sedis</taxon>
        <taxon>Mucoromycota</taxon>
        <taxon>Glomeromycotina</taxon>
        <taxon>Glomeromycetes</taxon>
        <taxon>Glomerales</taxon>
        <taxon>Glomeraceae</taxon>
        <taxon>Rhizophagus</taxon>
    </lineage>
</organism>
<dbReference type="Proteomes" id="UP000232722">
    <property type="component" value="Unassembled WGS sequence"/>
</dbReference>
<dbReference type="VEuPathDB" id="FungiDB:RhiirA1_481560"/>
<comment type="caution">
    <text evidence="1">The sequence shown here is derived from an EMBL/GenBank/DDBJ whole genome shotgun (WGS) entry which is preliminary data.</text>
</comment>
<reference evidence="2 3" key="4">
    <citation type="submission" date="2017-10" db="EMBL/GenBank/DDBJ databases">
        <title>Genome analyses suggest a sexual origin of heterokaryosis in a supposedly ancient asexual fungus.</title>
        <authorList>
            <person name="Corradi N."/>
            <person name="Sedzielewska K."/>
            <person name="Noel J."/>
            <person name="Charron P."/>
            <person name="Farinelli L."/>
            <person name="Marton T."/>
            <person name="Kruger M."/>
            <person name="Pelin A."/>
            <person name="Brachmann A."/>
            <person name="Corradi N."/>
        </authorList>
    </citation>
    <scope>NUCLEOTIDE SEQUENCE [LARGE SCALE GENOMIC DNA]</scope>
    <source>
        <strain evidence="2 3">A1</strain>
    </source>
</reference>
<evidence type="ECO:0000313" key="2">
    <source>
        <dbReference type="EMBL" id="PKC52410.1"/>
    </source>
</evidence>
<evidence type="ECO:0000313" key="1">
    <source>
        <dbReference type="EMBL" id="PKB95208.1"/>
    </source>
</evidence>
<proteinExistence type="predicted"/>
<accession>A0A2N0NKV6</accession>
<name>A0A2N0NKV6_9GLOM</name>
<reference evidence="2 3" key="3">
    <citation type="submission" date="2017-10" db="EMBL/GenBank/DDBJ databases">
        <title>Extensive intraspecific genome diversity in a model arbuscular mycorrhizal fungus.</title>
        <authorList>
            <person name="Chen E.C.H."/>
            <person name="Morin E."/>
            <person name="Baudet D."/>
            <person name="Noel J."/>
            <person name="Ndikumana S."/>
            <person name="Charron P."/>
            <person name="St-Onge C."/>
            <person name="Giorgi J."/>
            <person name="Grigoriev I.V."/>
            <person name="Roux C."/>
            <person name="Martin F.M."/>
            <person name="Corradi N."/>
        </authorList>
    </citation>
    <scope>NUCLEOTIDE SEQUENCE [LARGE SCALE GENOMIC DNA]</scope>
    <source>
        <strain evidence="2 3">A1</strain>
    </source>
</reference>
<dbReference type="EMBL" id="LLXH01005815">
    <property type="protein sequence ID" value="PKC52410.1"/>
    <property type="molecule type" value="Genomic_DNA"/>
</dbReference>
<gene>
    <name evidence="2" type="ORF">RhiirA1_481560</name>
    <name evidence="1" type="ORF">RhiirA5_437146</name>
</gene>
<evidence type="ECO:0000313" key="3">
    <source>
        <dbReference type="Proteomes" id="UP000232688"/>
    </source>
</evidence>